<evidence type="ECO:0000313" key="14">
    <source>
        <dbReference type="Proteomes" id="UP000325827"/>
    </source>
</evidence>
<keyword evidence="9" id="KW-0175">Coiled coil</keyword>
<dbReference type="GO" id="GO:0005524">
    <property type="term" value="F:ATP binding"/>
    <property type="evidence" value="ECO:0007669"/>
    <property type="project" value="UniProtKB-KW"/>
</dbReference>
<evidence type="ECO:0000256" key="6">
    <source>
        <dbReference type="ARBA" id="ARBA00022777"/>
    </source>
</evidence>
<evidence type="ECO:0000256" key="9">
    <source>
        <dbReference type="SAM" id="Coils"/>
    </source>
</evidence>
<keyword evidence="10" id="KW-0472">Membrane</keyword>
<evidence type="ECO:0000256" key="2">
    <source>
        <dbReference type="ARBA" id="ARBA00012438"/>
    </source>
</evidence>
<comment type="caution">
    <text evidence="13">The sequence shown here is derived from an EMBL/GenBank/DDBJ whole genome shotgun (WGS) entry which is preliminary data.</text>
</comment>
<dbReference type="SUPFAM" id="SSF55874">
    <property type="entry name" value="ATPase domain of HSP90 chaperone/DNA topoisomerase II/histidine kinase"/>
    <property type="match status" value="1"/>
</dbReference>
<keyword evidence="10" id="KW-0812">Transmembrane</keyword>
<feature type="transmembrane region" description="Helical" evidence="10">
    <location>
        <begin position="91"/>
        <end position="110"/>
    </location>
</feature>
<keyword evidence="8" id="KW-0902">Two-component regulatory system</keyword>
<dbReference type="InterPro" id="IPR011712">
    <property type="entry name" value="Sig_transdc_His_kin_sub3_dim/P"/>
</dbReference>
<dbReference type="Pfam" id="PF07730">
    <property type="entry name" value="HisKA_3"/>
    <property type="match status" value="1"/>
</dbReference>
<feature type="coiled-coil region" evidence="9">
    <location>
        <begin position="233"/>
        <end position="260"/>
    </location>
</feature>
<dbReference type="OrthoDB" id="227596at2"/>
<dbReference type="EC" id="2.7.13.3" evidence="2"/>
<keyword evidence="3" id="KW-0597">Phosphoprotein</keyword>
<dbReference type="InterPro" id="IPR003594">
    <property type="entry name" value="HATPase_dom"/>
</dbReference>
<evidence type="ECO:0000256" key="5">
    <source>
        <dbReference type="ARBA" id="ARBA00022741"/>
    </source>
</evidence>
<dbReference type="CDD" id="cd16917">
    <property type="entry name" value="HATPase_UhpB-NarQ-NarX-like"/>
    <property type="match status" value="1"/>
</dbReference>
<evidence type="ECO:0000313" key="13">
    <source>
        <dbReference type="EMBL" id="KAA9104776.1"/>
    </source>
</evidence>
<evidence type="ECO:0000259" key="12">
    <source>
        <dbReference type="Pfam" id="PF07730"/>
    </source>
</evidence>
<evidence type="ECO:0000256" key="4">
    <source>
        <dbReference type="ARBA" id="ARBA00022679"/>
    </source>
</evidence>
<evidence type="ECO:0000256" key="3">
    <source>
        <dbReference type="ARBA" id="ARBA00022553"/>
    </source>
</evidence>
<keyword evidence="4" id="KW-0808">Transferase</keyword>
<feature type="domain" description="Histidine kinase/HSP90-like ATPase" evidence="11">
    <location>
        <begin position="307"/>
        <end position="392"/>
    </location>
</feature>
<evidence type="ECO:0000256" key="1">
    <source>
        <dbReference type="ARBA" id="ARBA00000085"/>
    </source>
</evidence>
<dbReference type="GO" id="GO:0046983">
    <property type="term" value="F:protein dimerization activity"/>
    <property type="evidence" value="ECO:0007669"/>
    <property type="project" value="InterPro"/>
</dbReference>
<keyword evidence="5" id="KW-0547">Nucleotide-binding</keyword>
<protein>
    <recommendedName>
        <fullName evidence="2">histidine kinase</fullName>
        <ecNumber evidence="2">2.7.13.3</ecNumber>
    </recommendedName>
</protein>
<dbReference type="InterPro" id="IPR050482">
    <property type="entry name" value="Sensor_HK_TwoCompSys"/>
</dbReference>
<organism evidence="13 14">
    <name type="scientific">Microbacterium rhizomatis</name>
    <dbReference type="NCBI Taxonomy" id="1631477"/>
    <lineage>
        <taxon>Bacteria</taxon>
        <taxon>Bacillati</taxon>
        <taxon>Actinomycetota</taxon>
        <taxon>Actinomycetes</taxon>
        <taxon>Micrococcales</taxon>
        <taxon>Microbacteriaceae</taxon>
        <taxon>Microbacterium</taxon>
    </lineage>
</organism>
<keyword evidence="14" id="KW-1185">Reference proteome</keyword>
<keyword evidence="6" id="KW-0418">Kinase</keyword>
<dbReference type="Gene3D" id="1.20.5.1930">
    <property type="match status" value="1"/>
</dbReference>
<reference evidence="14" key="1">
    <citation type="submission" date="2019-09" db="EMBL/GenBank/DDBJ databases">
        <title>Mumia zhuanghuii sp. nov. isolated from the intestinal contents of plateau pika (Ochotona curzoniae) in the Qinghai-Tibet plateau of China.</title>
        <authorList>
            <person name="Tian Z."/>
        </authorList>
    </citation>
    <scope>NUCLEOTIDE SEQUENCE [LARGE SCALE GENOMIC DNA]</scope>
    <source>
        <strain evidence="14">JCM 30598</strain>
    </source>
</reference>
<sequence length="398" mass="42580">MPDDWAMNPDTLPPDVAWPKQSWFLRGPMLSTAVMIAAITALVTELCVMLFAGEESLGYVGIGLSAAGLLVIFRARWVGLALTTVGGVASALYATEYIGVWTVTVFAMFLFAKQGRYVIPAMAISASSLYLTLVHRDDGQFDAPVALVAATFCVAAAAAGSVVRLQTESWDAARKRAIDLAAAQSVELRQAVTDERLRIARDLHDVVGHELAVVNINVGVAEVSLPSDAGSAREALRAAREGLQRTLQETQQILDLLRDVDSWTADRSELALLEHIPSLVARLTGAGAQIVAQLDPDPPELDADVSAAAYRIVQEALTNAGKYATGPARLTIGKADKQLIIDIRNPQTLRPLSGEERTGYGLVGMRERTQAAGGTIEITRSEDTFGVHVELPTKANTP</sequence>
<evidence type="ECO:0000256" key="7">
    <source>
        <dbReference type="ARBA" id="ARBA00022840"/>
    </source>
</evidence>
<evidence type="ECO:0000256" key="8">
    <source>
        <dbReference type="ARBA" id="ARBA00023012"/>
    </source>
</evidence>
<dbReference type="InterPro" id="IPR036890">
    <property type="entry name" value="HATPase_C_sf"/>
</dbReference>
<dbReference type="GO" id="GO:0016020">
    <property type="term" value="C:membrane"/>
    <property type="evidence" value="ECO:0007669"/>
    <property type="project" value="InterPro"/>
</dbReference>
<gene>
    <name evidence="13" type="ORF">F6B43_19060</name>
</gene>
<dbReference type="EMBL" id="VYSA01000007">
    <property type="protein sequence ID" value="KAA9104776.1"/>
    <property type="molecule type" value="Genomic_DNA"/>
</dbReference>
<comment type="catalytic activity">
    <reaction evidence="1">
        <text>ATP + protein L-histidine = ADP + protein N-phospho-L-histidine.</text>
        <dbReference type="EC" id="2.7.13.3"/>
    </reaction>
</comment>
<feature type="domain" description="Signal transduction histidine kinase subgroup 3 dimerisation and phosphoacceptor" evidence="12">
    <location>
        <begin position="195"/>
        <end position="260"/>
    </location>
</feature>
<proteinExistence type="predicted"/>
<dbReference type="PANTHER" id="PTHR24421:SF10">
    <property type="entry name" value="NITRATE_NITRITE SENSOR PROTEIN NARQ"/>
    <property type="match status" value="1"/>
</dbReference>
<keyword evidence="7" id="KW-0067">ATP-binding</keyword>
<dbReference type="Pfam" id="PF02518">
    <property type="entry name" value="HATPase_c"/>
    <property type="match status" value="1"/>
</dbReference>
<dbReference type="GO" id="GO:0000155">
    <property type="term" value="F:phosphorelay sensor kinase activity"/>
    <property type="evidence" value="ECO:0007669"/>
    <property type="project" value="InterPro"/>
</dbReference>
<dbReference type="PANTHER" id="PTHR24421">
    <property type="entry name" value="NITRATE/NITRITE SENSOR PROTEIN NARX-RELATED"/>
    <property type="match status" value="1"/>
</dbReference>
<dbReference type="Gene3D" id="3.30.565.10">
    <property type="entry name" value="Histidine kinase-like ATPase, C-terminal domain"/>
    <property type="match status" value="1"/>
</dbReference>
<evidence type="ECO:0000259" key="11">
    <source>
        <dbReference type="Pfam" id="PF02518"/>
    </source>
</evidence>
<dbReference type="Proteomes" id="UP000325827">
    <property type="component" value="Unassembled WGS sequence"/>
</dbReference>
<name>A0A5J5IVD3_9MICO</name>
<keyword evidence="10" id="KW-1133">Transmembrane helix</keyword>
<evidence type="ECO:0000256" key="10">
    <source>
        <dbReference type="SAM" id="Phobius"/>
    </source>
</evidence>
<dbReference type="AlphaFoldDB" id="A0A5J5IVD3"/>
<feature type="transmembrane region" description="Helical" evidence="10">
    <location>
        <begin position="59"/>
        <end position="79"/>
    </location>
</feature>
<feature type="transmembrane region" description="Helical" evidence="10">
    <location>
        <begin position="29"/>
        <end position="52"/>
    </location>
</feature>
<accession>A0A5J5IVD3</accession>
<feature type="transmembrane region" description="Helical" evidence="10">
    <location>
        <begin position="145"/>
        <end position="165"/>
    </location>
</feature>
<feature type="transmembrane region" description="Helical" evidence="10">
    <location>
        <begin position="117"/>
        <end position="133"/>
    </location>
</feature>